<organism evidence="2 3">
    <name type="scientific">Parasulfitobacter algicola</name>
    <dbReference type="NCBI Taxonomy" id="2614809"/>
    <lineage>
        <taxon>Bacteria</taxon>
        <taxon>Pseudomonadati</taxon>
        <taxon>Pseudomonadota</taxon>
        <taxon>Alphaproteobacteria</taxon>
        <taxon>Rhodobacterales</taxon>
        <taxon>Roseobacteraceae</taxon>
        <taxon>Parasulfitobacter</taxon>
    </lineage>
</organism>
<reference evidence="2 3" key="1">
    <citation type="submission" date="2020-06" db="EMBL/GenBank/DDBJ databases">
        <title>Sulfitobacter algicola sp. nov., isolated from green algae.</title>
        <authorList>
            <person name="Wang C."/>
        </authorList>
    </citation>
    <scope>NUCLEOTIDE SEQUENCE [LARGE SCALE GENOMIC DNA]</scope>
    <source>
        <strain evidence="2 3">1151</strain>
    </source>
</reference>
<evidence type="ECO:0000259" key="1">
    <source>
        <dbReference type="Pfam" id="PF06594"/>
    </source>
</evidence>
<gene>
    <name evidence="2" type="ORF">HRQ87_14275</name>
</gene>
<feature type="domain" description="Haemolysin-type calcium binding-related" evidence="1">
    <location>
        <begin position="3"/>
        <end position="31"/>
    </location>
</feature>
<dbReference type="EMBL" id="JABUFE010000009">
    <property type="protein sequence ID" value="NSX55967.1"/>
    <property type="molecule type" value="Genomic_DNA"/>
</dbReference>
<keyword evidence="3" id="KW-1185">Reference proteome</keyword>
<evidence type="ECO:0000313" key="2">
    <source>
        <dbReference type="EMBL" id="NSX55967.1"/>
    </source>
</evidence>
<evidence type="ECO:0000313" key="3">
    <source>
        <dbReference type="Proteomes" id="UP000777935"/>
    </source>
</evidence>
<name>A0ABX2ISU3_9RHOB</name>
<proteinExistence type="predicted"/>
<dbReference type="Proteomes" id="UP000777935">
    <property type="component" value="Unassembled WGS sequence"/>
</dbReference>
<dbReference type="Pfam" id="PF06594">
    <property type="entry name" value="HCBP_related"/>
    <property type="match status" value="1"/>
</dbReference>
<accession>A0ABX2ISU3</accession>
<comment type="caution">
    <text evidence="2">The sequence shown here is derived from an EMBL/GenBank/DDBJ whole genome shotgun (WGS) entry which is preliminary data.</text>
</comment>
<sequence>MTNGDQVTLLDQLIGDGRHGVESIQFSDGAV</sequence>
<protein>
    <recommendedName>
        <fullName evidence="1">Haemolysin-type calcium binding-related domain-containing protein</fullName>
    </recommendedName>
</protein>
<dbReference type="InterPro" id="IPR010566">
    <property type="entry name" value="Haemolys_ca-bd"/>
</dbReference>